<dbReference type="EMBL" id="JAOQAZ010000015">
    <property type="protein sequence ID" value="KAJ4258877.1"/>
    <property type="molecule type" value="Genomic_DNA"/>
</dbReference>
<dbReference type="PROSITE" id="PS00463">
    <property type="entry name" value="ZN2_CY6_FUNGAL_1"/>
    <property type="match status" value="1"/>
</dbReference>
<proteinExistence type="predicted"/>
<keyword evidence="4" id="KW-1185">Reference proteome</keyword>
<evidence type="ECO:0000313" key="4">
    <source>
        <dbReference type="Proteomes" id="UP001152049"/>
    </source>
</evidence>
<reference evidence="3" key="1">
    <citation type="submission" date="2022-09" db="EMBL/GenBank/DDBJ databases">
        <title>Fusarium specimens isolated from Avocado Roots.</title>
        <authorList>
            <person name="Stajich J."/>
            <person name="Roper C."/>
            <person name="Heimlech-Rivalta G."/>
        </authorList>
    </citation>
    <scope>NUCLEOTIDE SEQUENCE</scope>
    <source>
        <strain evidence="3">CF00136</strain>
    </source>
</reference>
<dbReference type="InterPro" id="IPR001138">
    <property type="entry name" value="Zn2Cys6_DnaBD"/>
</dbReference>
<dbReference type="AlphaFoldDB" id="A0A9W8RZV0"/>
<dbReference type="InterPro" id="IPR021858">
    <property type="entry name" value="Fun_TF"/>
</dbReference>
<dbReference type="GO" id="GO:0000981">
    <property type="term" value="F:DNA-binding transcription factor activity, RNA polymerase II-specific"/>
    <property type="evidence" value="ECO:0007669"/>
    <property type="project" value="InterPro"/>
</dbReference>
<comment type="caution">
    <text evidence="3">The sequence shown here is derived from an EMBL/GenBank/DDBJ whole genome shotgun (WGS) entry which is preliminary data.</text>
</comment>
<dbReference type="GO" id="GO:0008270">
    <property type="term" value="F:zinc ion binding"/>
    <property type="evidence" value="ECO:0007669"/>
    <property type="project" value="InterPro"/>
</dbReference>
<dbReference type="Pfam" id="PF00172">
    <property type="entry name" value="Zn_clus"/>
    <property type="match status" value="1"/>
</dbReference>
<keyword evidence="1" id="KW-0539">Nucleus</keyword>
<sequence>MPSPEPRRACDRCHSLKERCYWPQGKGIGAASCARCRRLGFECLVKRPSKRLGRPRLFAKPVRIPAALSHNLIEESSSQRLDDKDPTYLASTPKPVLVRPLSQFNDLTASDKQLIQNMLFSDVVLDRFLIGPTFREQHRKFLISHFVISQYTLKHAFLAVGLACEHQPTIEPYKHASLAMKQLRQYTVTSKQGVSECLALGAMIISFTYYCSTSPNAAPVCNQTLSLVKETYESRNDLEPDDLVFISCLILPELLNSMMIGSLPSLRFRNMPGLSDFVDRYIGLFAPLLPYLYDICELNHALSQAGSEDLPGLLRDVDEIEQLVKAWQPQIQQNLRTQFSATEVSQMLCQSQVMKLGAMLLIHRLRHPFGTNNGPALAMANSILYQLDLVQAATNRSILYITLPLIAACFEIHEKDQRQIWLSKVPKIVGYSAGFTHYVKDLVKTFWDALDDLREMNWYSVEHILSLYK</sequence>
<evidence type="ECO:0000256" key="1">
    <source>
        <dbReference type="ARBA" id="ARBA00023242"/>
    </source>
</evidence>
<dbReference type="Proteomes" id="UP001152049">
    <property type="component" value="Unassembled WGS sequence"/>
</dbReference>
<gene>
    <name evidence="3" type="ORF">NW762_007964</name>
</gene>
<dbReference type="SUPFAM" id="SSF57701">
    <property type="entry name" value="Zn2/Cys6 DNA-binding domain"/>
    <property type="match status" value="1"/>
</dbReference>
<accession>A0A9W8RZV0</accession>
<dbReference type="InterPro" id="IPR036864">
    <property type="entry name" value="Zn2-C6_fun-type_DNA-bd_sf"/>
</dbReference>
<evidence type="ECO:0000313" key="3">
    <source>
        <dbReference type="EMBL" id="KAJ4258877.1"/>
    </source>
</evidence>
<dbReference type="SMART" id="SM00066">
    <property type="entry name" value="GAL4"/>
    <property type="match status" value="1"/>
</dbReference>
<dbReference type="OrthoDB" id="4137815at2759"/>
<dbReference type="Gene3D" id="4.10.240.10">
    <property type="entry name" value="Zn(2)-C6 fungal-type DNA-binding domain"/>
    <property type="match status" value="1"/>
</dbReference>
<name>A0A9W8RZV0_9HYPO</name>
<feature type="domain" description="Zn(2)-C6 fungal-type" evidence="2">
    <location>
        <begin position="9"/>
        <end position="43"/>
    </location>
</feature>
<dbReference type="CDD" id="cd00067">
    <property type="entry name" value="GAL4"/>
    <property type="match status" value="1"/>
</dbReference>
<organism evidence="3 4">
    <name type="scientific">Fusarium torreyae</name>
    <dbReference type="NCBI Taxonomy" id="1237075"/>
    <lineage>
        <taxon>Eukaryota</taxon>
        <taxon>Fungi</taxon>
        <taxon>Dikarya</taxon>
        <taxon>Ascomycota</taxon>
        <taxon>Pezizomycotina</taxon>
        <taxon>Sordariomycetes</taxon>
        <taxon>Hypocreomycetidae</taxon>
        <taxon>Hypocreales</taxon>
        <taxon>Nectriaceae</taxon>
        <taxon>Fusarium</taxon>
    </lineage>
</organism>
<dbReference type="Pfam" id="PF11951">
    <property type="entry name" value="Fungal_trans_2"/>
    <property type="match status" value="1"/>
</dbReference>
<evidence type="ECO:0000259" key="2">
    <source>
        <dbReference type="PROSITE" id="PS00463"/>
    </source>
</evidence>
<protein>
    <recommendedName>
        <fullName evidence="2">Zn(2)-C6 fungal-type domain-containing protein</fullName>
    </recommendedName>
</protein>